<dbReference type="PRINTS" id="PR01078">
    <property type="entry name" value="AMINACHANNEL"/>
</dbReference>
<comment type="subcellular location">
    <subcellularLocation>
        <location evidence="1">Membrane</location>
        <topology evidence="1">Multi-pass membrane protein</topology>
    </subcellularLocation>
</comment>
<dbReference type="EMBL" id="CAJNOC010001982">
    <property type="protein sequence ID" value="CAF0905049.1"/>
    <property type="molecule type" value="Genomic_DNA"/>
</dbReference>
<evidence type="ECO:0000256" key="4">
    <source>
        <dbReference type="ARBA" id="ARBA00022692"/>
    </source>
</evidence>
<keyword evidence="8 12" id="KW-0472">Membrane</keyword>
<evidence type="ECO:0000256" key="12">
    <source>
        <dbReference type="SAM" id="Phobius"/>
    </source>
</evidence>
<proteinExistence type="inferred from homology"/>
<dbReference type="PANTHER" id="PTHR11690:SF248">
    <property type="entry name" value="PICKPOCKET 17, ISOFORM A"/>
    <property type="match status" value="1"/>
</dbReference>
<sequence length="484" mass="56143">MIYPNETLCDLPNEKPPIQPKKENSYLNILKSWCETSTSHGLPNLARNESRILRIAWAIATLASWSYSFYLVISCILAFFNYKTITNTRQVYEAPSFFPAVDVCNLYPYPDLDMTKDPEIYIHDRIRSADKQLYYVLIDIESSYNDSALYDSGFKIEDLIKSCKFNGKACDYSDFYRYHNWYHGNCYRFNGGLNSNETTIPLKNSSKAGWRNGLQLELYAGIDLSLTYRTGFRIVIHNQSEEIFPEEDGINVPAKTETNIGIYRTFIKRLSSPYNELNEKSPNNEIIQIILKEFNRTKYSQKFCQKICLQKYIYEKCKCMDLSLPPLTKQINKNLTGCLETDFDCRDEAEIEFFNSNLVDKCNSFCPLECTETIFSTEISSTSFPTEWYLENFIRKIEAQENNSNASDESSMLLVNIFYNDLIYTIIEESPEVTPEFLLGQIGGYLGLFIGISVLSCMENVELVILFILHYYEKRKTNKQKAIK</sequence>
<comment type="caution">
    <text evidence="13">The sequence shown here is derived from an EMBL/GenBank/DDBJ whole genome shotgun (WGS) entry which is preliminary data.</text>
</comment>
<evidence type="ECO:0000256" key="8">
    <source>
        <dbReference type="ARBA" id="ARBA00023136"/>
    </source>
</evidence>
<evidence type="ECO:0000313" key="14">
    <source>
        <dbReference type="Proteomes" id="UP000663879"/>
    </source>
</evidence>
<evidence type="ECO:0000256" key="10">
    <source>
        <dbReference type="ARBA" id="ARBA00023303"/>
    </source>
</evidence>
<keyword evidence="3 11" id="KW-0894">Sodium channel</keyword>
<reference evidence="13" key="1">
    <citation type="submission" date="2021-02" db="EMBL/GenBank/DDBJ databases">
        <authorList>
            <person name="Nowell W R."/>
        </authorList>
    </citation>
    <scope>NUCLEOTIDE SEQUENCE</scope>
    <source>
        <strain evidence="13">Ploen Becks lab</strain>
    </source>
</reference>
<gene>
    <name evidence="13" type="ORF">OXX778_LOCUS11600</name>
</gene>
<keyword evidence="4 11" id="KW-0812">Transmembrane</keyword>
<dbReference type="AlphaFoldDB" id="A0A813ZYG2"/>
<keyword evidence="6" id="KW-0915">Sodium</keyword>
<evidence type="ECO:0000256" key="7">
    <source>
        <dbReference type="ARBA" id="ARBA00023065"/>
    </source>
</evidence>
<keyword evidence="2 11" id="KW-0813">Transport</keyword>
<feature type="transmembrane region" description="Helical" evidence="12">
    <location>
        <begin position="445"/>
        <end position="472"/>
    </location>
</feature>
<dbReference type="PANTHER" id="PTHR11690">
    <property type="entry name" value="AMILORIDE-SENSITIVE SODIUM CHANNEL-RELATED"/>
    <property type="match status" value="1"/>
</dbReference>
<keyword evidence="5 12" id="KW-1133">Transmembrane helix</keyword>
<dbReference type="GO" id="GO:0015280">
    <property type="term" value="F:ligand-gated sodium channel activity"/>
    <property type="evidence" value="ECO:0007669"/>
    <property type="project" value="TreeGrafter"/>
</dbReference>
<evidence type="ECO:0000256" key="1">
    <source>
        <dbReference type="ARBA" id="ARBA00004141"/>
    </source>
</evidence>
<dbReference type="Pfam" id="PF00858">
    <property type="entry name" value="ASC"/>
    <property type="match status" value="1"/>
</dbReference>
<dbReference type="Proteomes" id="UP000663879">
    <property type="component" value="Unassembled WGS sequence"/>
</dbReference>
<keyword evidence="14" id="KW-1185">Reference proteome</keyword>
<dbReference type="InterPro" id="IPR001873">
    <property type="entry name" value="ENaC"/>
</dbReference>
<keyword evidence="9 11" id="KW-0739">Sodium transport</keyword>
<evidence type="ECO:0000256" key="9">
    <source>
        <dbReference type="ARBA" id="ARBA00023201"/>
    </source>
</evidence>
<keyword evidence="7 11" id="KW-0406">Ion transport</keyword>
<evidence type="ECO:0000313" key="13">
    <source>
        <dbReference type="EMBL" id="CAF0905049.1"/>
    </source>
</evidence>
<dbReference type="GO" id="GO:0005886">
    <property type="term" value="C:plasma membrane"/>
    <property type="evidence" value="ECO:0007669"/>
    <property type="project" value="TreeGrafter"/>
</dbReference>
<dbReference type="Gene3D" id="1.10.287.770">
    <property type="entry name" value="YojJ-like"/>
    <property type="match status" value="1"/>
</dbReference>
<dbReference type="Gene3D" id="2.60.470.10">
    <property type="entry name" value="Acid-sensing ion channels like domains"/>
    <property type="match status" value="1"/>
</dbReference>
<dbReference type="OrthoDB" id="10051479at2759"/>
<evidence type="ECO:0000256" key="11">
    <source>
        <dbReference type="RuleBase" id="RU000679"/>
    </source>
</evidence>
<name>A0A813ZYG2_9BILA</name>
<comment type="similarity">
    <text evidence="11">Belongs to the amiloride-sensitive sodium channel (TC 1.A.6) family.</text>
</comment>
<evidence type="ECO:0000256" key="5">
    <source>
        <dbReference type="ARBA" id="ARBA00022989"/>
    </source>
</evidence>
<organism evidence="13 14">
    <name type="scientific">Brachionus calyciflorus</name>
    <dbReference type="NCBI Taxonomy" id="104777"/>
    <lineage>
        <taxon>Eukaryota</taxon>
        <taxon>Metazoa</taxon>
        <taxon>Spiralia</taxon>
        <taxon>Gnathifera</taxon>
        <taxon>Rotifera</taxon>
        <taxon>Eurotatoria</taxon>
        <taxon>Monogononta</taxon>
        <taxon>Pseudotrocha</taxon>
        <taxon>Ploima</taxon>
        <taxon>Brachionidae</taxon>
        <taxon>Brachionus</taxon>
    </lineage>
</organism>
<accession>A0A813ZYG2</accession>
<feature type="transmembrane region" description="Helical" evidence="12">
    <location>
        <begin position="55"/>
        <end position="80"/>
    </location>
</feature>
<evidence type="ECO:0000256" key="3">
    <source>
        <dbReference type="ARBA" id="ARBA00022461"/>
    </source>
</evidence>
<evidence type="ECO:0000256" key="2">
    <source>
        <dbReference type="ARBA" id="ARBA00022448"/>
    </source>
</evidence>
<evidence type="ECO:0000256" key="6">
    <source>
        <dbReference type="ARBA" id="ARBA00023053"/>
    </source>
</evidence>
<keyword evidence="10 11" id="KW-0407">Ion channel</keyword>
<protein>
    <submittedName>
        <fullName evidence="13">Uncharacterized protein</fullName>
    </submittedName>
</protein>